<dbReference type="InterPro" id="IPR044015">
    <property type="entry name" value="FBPase_C_dom"/>
</dbReference>
<keyword evidence="8" id="KW-0113">Calvin cycle</keyword>
<dbReference type="CDD" id="cd00354">
    <property type="entry name" value="FBPase"/>
    <property type="match status" value="1"/>
</dbReference>
<evidence type="ECO:0000313" key="23">
    <source>
        <dbReference type="Proteomes" id="UP000032180"/>
    </source>
</evidence>
<feature type="domain" description="Fructose-1-6-bisphosphatase class I N-terminal" evidence="20">
    <location>
        <begin position="71"/>
        <end position="146"/>
    </location>
</feature>
<evidence type="ECO:0000256" key="13">
    <source>
        <dbReference type="ARBA" id="ARBA00022946"/>
    </source>
</evidence>
<evidence type="ECO:0000313" key="22">
    <source>
        <dbReference type="EnsemblPlants" id="LPERR04G03440.1"/>
    </source>
</evidence>
<evidence type="ECO:0000256" key="15">
    <source>
        <dbReference type="ARBA" id="ARBA00023277"/>
    </source>
</evidence>
<feature type="domain" description="Fructose-1-6-bisphosphatase class 1 C-terminal" evidence="21">
    <location>
        <begin position="277"/>
        <end position="398"/>
    </location>
</feature>
<evidence type="ECO:0000256" key="8">
    <source>
        <dbReference type="ARBA" id="ARBA00022567"/>
    </source>
</evidence>
<dbReference type="AlphaFoldDB" id="A0A0D9W2V5"/>
<dbReference type="PRINTS" id="PR01958">
    <property type="entry name" value="S17BPHPHTASE"/>
</dbReference>
<dbReference type="PROSITE" id="PS00124">
    <property type="entry name" value="FBPASE"/>
    <property type="match status" value="1"/>
</dbReference>
<comment type="subunit">
    <text evidence="5">Homodimer.</text>
</comment>
<dbReference type="HOGENOM" id="CLU_039977_3_1_1"/>
<dbReference type="EC" id="3.1.3.37" evidence="6"/>
<keyword evidence="7" id="KW-0150">Chloroplast</keyword>
<dbReference type="InterPro" id="IPR023079">
    <property type="entry name" value="SBPase"/>
</dbReference>
<keyword evidence="12" id="KW-0460">Magnesium</keyword>
<dbReference type="InterPro" id="IPR000146">
    <property type="entry name" value="FBPase_class-1"/>
</dbReference>
<evidence type="ECO:0000256" key="17">
    <source>
        <dbReference type="ARBA" id="ARBA00070639"/>
    </source>
</evidence>
<keyword evidence="11" id="KW-0378">Hydrolase</keyword>
<keyword evidence="15" id="KW-0119">Carbohydrate metabolism</keyword>
<dbReference type="STRING" id="77586.A0A0D9W2V5"/>
<comment type="catalytic activity">
    <reaction evidence="16">
        <text>D-sedoheptulose 1,7-bisphosphate + H2O = D-sedoheptulose 7-phosphate + phosphate</text>
        <dbReference type="Rhea" id="RHEA:17461"/>
        <dbReference type="ChEBI" id="CHEBI:15377"/>
        <dbReference type="ChEBI" id="CHEBI:43474"/>
        <dbReference type="ChEBI" id="CHEBI:57483"/>
        <dbReference type="ChEBI" id="CHEBI:58335"/>
        <dbReference type="EC" id="3.1.3.37"/>
    </reaction>
</comment>
<keyword evidence="10" id="KW-0479">Metal-binding</keyword>
<dbReference type="Gramene" id="LPERR04G03440.1">
    <property type="protein sequence ID" value="LPERR04G03440.1"/>
    <property type="gene ID" value="LPERR04G03440"/>
</dbReference>
<comment type="similarity">
    <text evidence="4">Belongs to the FBPase class 1 family.</text>
</comment>
<dbReference type="GO" id="GO:0042132">
    <property type="term" value="F:fructose 1,6-bisphosphate 1-phosphatase activity"/>
    <property type="evidence" value="ECO:0007669"/>
    <property type="project" value="TreeGrafter"/>
</dbReference>
<organism evidence="22 23">
    <name type="scientific">Leersia perrieri</name>
    <dbReference type="NCBI Taxonomy" id="77586"/>
    <lineage>
        <taxon>Eukaryota</taxon>
        <taxon>Viridiplantae</taxon>
        <taxon>Streptophyta</taxon>
        <taxon>Embryophyta</taxon>
        <taxon>Tracheophyta</taxon>
        <taxon>Spermatophyta</taxon>
        <taxon>Magnoliopsida</taxon>
        <taxon>Liliopsida</taxon>
        <taxon>Poales</taxon>
        <taxon>Poaceae</taxon>
        <taxon>BOP clade</taxon>
        <taxon>Oryzoideae</taxon>
        <taxon>Oryzeae</taxon>
        <taxon>Oryzinae</taxon>
        <taxon>Leersia</taxon>
    </lineage>
</organism>
<dbReference type="GO" id="GO:0050278">
    <property type="term" value="F:sedoheptulose-bisphosphatase activity"/>
    <property type="evidence" value="ECO:0007669"/>
    <property type="project" value="UniProtKB-EC"/>
</dbReference>
<evidence type="ECO:0000256" key="4">
    <source>
        <dbReference type="ARBA" id="ARBA00010941"/>
    </source>
</evidence>
<reference evidence="22" key="3">
    <citation type="submission" date="2015-04" db="UniProtKB">
        <authorList>
            <consortium name="EnsemblPlants"/>
        </authorList>
    </citation>
    <scope>IDENTIFICATION</scope>
</reference>
<comment type="subcellular location">
    <subcellularLocation>
        <location evidence="2">Plastid</location>
        <location evidence="2">Chloroplast</location>
    </subcellularLocation>
</comment>
<dbReference type="InterPro" id="IPR033391">
    <property type="entry name" value="FBPase_N"/>
</dbReference>
<evidence type="ECO:0000256" key="18">
    <source>
        <dbReference type="ARBA" id="ARBA00077067"/>
    </source>
</evidence>
<dbReference type="Gene3D" id="3.40.190.80">
    <property type="match status" value="1"/>
</dbReference>
<comment type="pathway">
    <text evidence="3">Carbohydrate biosynthesis; Calvin cycle.</text>
</comment>
<evidence type="ECO:0000256" key="7">
    <source>
        <dbReference type="ARBA" id="ARBA00022528"/>
    </source>
</evidence>
<dbReference type="GO" id="GO:0019253">
    <property type="term" value="P:reductive pentose-phosphate cycle"/>
    <property type="evidence" value="ECO:0007669"/>
    <property type="project" value="UniProtKB-KW"/>
</dbReference>
<evidence type="ECO:0000256" key="10">
    <source>
        <dbReference type="ARBA" id="ARBA00022723"/>
    </source>
</evidence>
<dbReference type="eggNOG" id="KOG1458">
    <property type="taxonomic scope" value="Eukaryota"/>
</dbReference>
<dbReference type="GO" id="GO:0030388">
    <property type="term" value="P:fructose 1,6-bisphosphate metabolic process"/>
    <property type="evidence" value="ECO:0007669"/>
    <property type="project" value="TreeGrafter"/>
</dbReference>
<keyword evidence="14" id="KW-1015">Disulfide bond</keyword>
<protein>
    <recommendedName>
        <fullName evidence="17">Sedoheptulose-1,7-bisphosphatase, chloroplastic</fullName>
        <ecNumber evidence="6">3.1.3.37</ecNumber>
    </recommendedName>
    <alternativeName>
        <fullName evidence="18">SED(1,7)P2ase</fullName>
    </alternativeName>
    <alternativeName>
        <fullName evidence="19">Sedoheptulose bisphosphatase</fullName>
    </alternativeName>
</protein>
<evidence type="ECO:0000256" key="1">
    <source>
        <dbReference type="ARBA" id="ARBA00001946"/>
    </source>
</evidence>
<evidence type="ECO:0000256" key="12">
    <source>
        <dbReference type="ARBA" id="ARBA00022842"/>
    </source>
</evidence>
<dbReference type="GO" id="GO:0009507">
    <property type="term" value="C:chloroplast"/>
    <property type="evidence" value="ECO:0007669"/>
    <property type="project" value="UniProtKB-SubCell"/>
</dbReference>
<evidence type="ECO:0000256" key="16">
    <source>
        <dbReference type="ARBA" id="ARBA00034040"/>
    </source>
</evidence>
<dbReference type="GO" id="GO:0005986">
    <property type="term" value="P:sucrose biosynthetic process"/>
    <property type="evidence" value="ECO:0007669"/>
    <property type="project" value="TreeGrafter"/>
</dbReference>
<evidence type="ECO:0000259" key="20">
    <source>
        <dbReference type="Pfam" id="PF00316"/>
    </source>
</evidence>
<evidence type="ECO:0000256" key="9">
    <source>
        <dbReference type="ARBA" id="ARBA00022640"/>
    </source>
</evidence>
<evidence type="ECO:0000259" key="21">
    <source>
        <dbReference type="Pfam" id="PF18913"/>
    </source>
</evidence>
<keyword evidence="9" id="KW-0934">Plastid</keyword>
<evidence type="ECO:0000256" key="14">
    <source>
        <dbReference type="ARBA" id="ARBA00023157"/>
    </source>
</evidence>
<dbReference type="Pfam" id="PF18913">
    <property type="entry name" value="FBPase_C"/>
    <property type="match status" value="1"/>
</dbReference>
<dbReference type="PANTHER" id="PTHR11556:SF35">
    <property type="entry name" value="SEDOHEPTULOSE-1,7-BISPHOSPHATASE, CHLOROPLASTIC"/>
    <property type="match status" value="1"/>
</dbReference>
<evidence type="ECO:0000256" key="5">
    <source>
        <dbReference type="ARBA" id="ARBA00011738"/>
    </source>
</evidence>
<reference evidence="22 23" key="1">
    <citation type="submission" date="2012-08" db="EMBL/GenBank/DDBJ databases">
        <title>Oryza genome evolution.</title>
        <authorList>
            <person name="Wing R.A."/>
        </authorList>
    </citation>
    <scope>NUCLEOTIDE SEQUENCE</scope>
</reference>
<dbReference type="Pfam" id="PF00316">
    <property type="entry name" value="FBPase"/>
    <property type="match status" value="2"/>
</dbReference>
<dbReference type="GO" id="GO:0006000">
    <property type="term" value="P:fructose metabolic process"/>
    <property type="evidence" value="ECO:0007669"/>
    <property type="project" value="TreeGrafter"/>
</dbReference>
<dbReference type="FunFam" id="3.30.540.10:FF:000010">
    <property type="entry name" value="Sedoheptulose-1,7-bisphosphatase, chloroplastic"/>
    <property type="match status" value="1"/>
</dbReference>
<name>A0A0D9W2V5_9ORYZ</name>
<dbReference type="EnsemblPlants" id="LPERR04G03440.1">
    <property type="protein sequence ID" value="LPERR04G03440.1"/>
    <property type="gene ID" value="LPERR04G03440"/>
</dbReference>
<reference evidence="23" key="2">
    <citation type="submission" date="2013-12" db="EMBL/GenBank/DDBJ databases">
        <authorList>
            <person name="Yu Y."/>
            <person name="Lee S."/>
            <person name="de Baynast K."/>
            <person name="Wissotski M."/>
            <person name="Liu L."/>
            <person name="Talag J."/>
            <person name="Goicoechea J."/>
            <person name="Angelova A."/>
            <person name="Jetty R."/>
            <person name="Kudrna D."/>
            <person name="Golser W."/>
            <person name="Rivera L."/>
            <person name="Zhang J."/>
            <person name="Wing R."/>
        </authorList>
    </citation>
    <scope>NUCLEOTIDE SEQUENCE</scope>
</reference>
<dbReference type="GO" id="GO:0006002">
    <property type="term" value="P:fructose 6-phosphate metabolic process"/>
    <property type="evidence" value="ECO:0007669"/>
    <property type="project" value="TreeGrafter"/>
</dbReference>
<feature type="domain" description="Fructose-1-6-bisphosphatase class I N-terminal" evidence="20">
    <location>
        <begin position="162"/>
        <end position="270"/>
    </location>
</feature>
<dbReference type="Proteomes" id="UP000032180">
    <property type="component" value="Chromosome 4"/>
</dbReference>
<evidence type="ECO:0000256" key="6">
    <source>
        <dbReference type="ARBA" id="ARBA00013045"/>
    </source>
</evidence>
<dbReference type="SUPFAM" id="SSF56655">
    <property type="entry name" value="Carbohydrate phosphatase"/>
    <property type="match status" value="1"/>
</dbReference>
<evidence type="ECO:0000256" key="19">
    <source>
        <dbReference type="ARBA" id="ARBA00082094"/>
    </source>
</evidence>
<evidence type="ECO:0000256" key="11">
    <source>
        <dbReference type="ARBA" id="ARBA00022801"/>
    </source>
</evidence>
<dbReference type="InterPro" id="IPR020548">
    <property type="entry name" value="Fructose_bisphosphatase_AS"/>
</dbReference>
<dbReference type="GO" id="GO:0046872">
    <property type="term" value="F:metal ion binding"/>
    <property type="evidence" value="ECO:0007669"/>
    <property type="project" value="UniProtKB-KW"/>
</dbReference>
<keyword evidence="13" id="KW-0809">Transit peptide</keyword>
<keyword evidence="23" id="KW-1185">Reference proteome</keyword>
<accession>A0A0D9W2V5</accession>
<sequence length="414" mass="44651">METVAAAGYARGAATRSPACCAAMSFSQSYRPKAARPPSTFYGESLRVNTGRSLPSGRQSKAASRAALSARCEIGDSLEEFLTKATPDKNLIRLLICMGEAMRTISFKVRTASCGGTACVNSFGDEQLAVDMLADKLLFEVMKMKSDGHSLTHARVRSSRILALEYSHVCKYACSEEVPELQDMGGPVDGGFSVAFDPLDGSSIVDTNFTVGTIFGVWPGDKLTGVTGGDQVAAAMGIYGPRTTYIIALKDCPGTHEFLLLDEGKWQHVKDTTTIGEGKMFSPGNLRATFDNPEYEKLINYYVKEKYTLRYTGGMVPDVNQIIVKEKGIFTNVTSPTAKAKLRLLFEVAPLGFLVEKAGGYSSDGKQSVLDKVINNLDERTQVAYGSKNEIIRFEETMYGSSRLTAGATVGAAA</sequence>
<dbReference type="Gene3D" id="3.30.540.10">
    <property type="entry name" value="Fructose-1,6-Bisphosphatase, subunit A, domain 1"/>
    <property type="match status" value="1"/>
</dbReference>
<dbReference type="GO" id="GO:0006094">
    <property type="term" value="P:gluconeogenesis"/>
    <property type="evidence" value="ECO:0007669"/>
    <property type="project" value="TreeGrafter"/>
</dbReference>
<evidence type="ECO:0000256" key="2">
    <source>
        <dbReference type="ARBA" id="ARBA00004229"/>
    </source>
</evidence>
<evidence type="ECO:0000256" key="3">
    <source>
        <dbReference type="ARBA" id="ARBA00005215"/>
    </source>
</evidence>
<dbReference type="FunFam" id="3.40.190.80:FF:000008">
    <property type="entry name" value="Sedoheptulose-1,7-bisphosphatase, chloroplastic"/>
    <property type="match status" value="1"/>
</dbReference>
<proteinExistence type="inferred from homology"/>
<dbReference type="PANTHER" id="PTHR11556">
    <property type="entry name" value="FRUCTOSE-1,6-BISPHOSPHATASE-RELATED"/>
    <property type="match status" value="1"/>
</dbReference>
<comment type="cofactor">
    <cofactor evidence="1">
        <name>Mg(2+)</name>
        <dbReference type="ChEBI" id="CHEBI:18420"/>
    </cofactor>
</comment>